<evidence type="ECO:0000256" key="1">
    <source>
        <dbReference type="ARBA" id="ARBA00022614"/>
    </source>
</evidence>
<dbReference type="STRING" id="10141.ENSCPOP00000015697"/>
<dbReference type="InterPro" id="IPR001611">
    <property type="entry name" value="Leu-rich_rpt"/>
</dbReference>
<evidence type="ECO:0000313" key="3">
    <source>
        <dbReference type="Ensembl" id="ENSCPOP00000015697.2"/>
    </source>
</evidence>
<dbReference type="InterPro" id="IPR003591">
    <property type="entry name" value="Leu-rich_rpt_typical-subtyp"/>
</dbReference>
<dbReference type="GeneID" id="100729605"/>
<dbReference type="OMA" id="CFNKSGH"/>
<dbReference type="Ensembl" id="ENSCPOT00000023976.2">
    <property type="protein sequence ID" value="ENSCPOP00000015697.2"/>
    <property type="gene ID" value="ENSCPOG00000021324.2"/>
</dbReference>
<dbReference type="EMBL" id="AAKN02000481">
    <property type="status" value="NOT_ANNOTATED_CDS"/>
    <property type="molecule type" value="Genomic_DNA"/>
</dbReference>
<dbReference type="EMBL" id="AAKN02000480">
    <property type="status" value="NOT_ANNOTATED_CDS"/>
    <property type="molecule type" value="Genomic_DNA"/>
</dbReference>
<keyword evidence="4" id="KW-1185">Reference proteome</keyword>
<dbReference type="PROSITE" id="PS51450">
    <property type="entry name" value="LRR"/>
    <property type="match status" value="2"/>
</dbReference>
<dbReference type="Pfam" id="PF00560">
    <property type="entry name" value="LRR_1"/>
    <property type="match status" value="1"/>
</dbReference>
<dbReference type="SMART" id="SM00369">
    <property type="entry name" value="LRR_TYP"/>
    <property type="match status" value="7"/>
</dbReference>
<dbReference type="OrthoDB" id="660555at2759"/>
<dbReference type="Proteomes" id="UP000005447">
    <property type="component" value="Unassembled WGS sequence"/>
</dbReference>
<dbReference type="InterPro" id="IPR032675">
    <property type="entry name" value="LRR_dom_sf"/>
</dbReference>
<dbReference type="FunCoup" id="H0VYB5">
    <property type="interactions" value="9"/>
</dbReference>
<dbReference type="PANTHER" id="PTHR48051:SF57">
    <property type="entry name" value="LEUCINE RICH REPEAT CONTAINING 30"/>
    <property type="match status" value="1"/>
</dbReference>
<reference evidence="4" key="1">
    <citation type="journal article" date="2011" name="Nature">
        <title>A high-resolution map of human evolutionary constraint using 29 mammals.</title>
        <authorList>
            <person name="Lindblad-Toh K."/>
            <person name="Garber M."/>
            <person name="Zuk O."/>
            <person name="Lin M.F."/>
            <person name="Parker B.J."/>
            <person name="Washietl S."/>
            <person name="Kheradpour P."/>
            <person name="Ernst J."/>
            <person name="Jordan G."/>
            <person name="Mauceli E."/>
            <person name="Ward L.D."/>
            <person name="Lowe C.B."/>
            <person name="Holloway A.K."/>
            <person name="Clamp M."/>
            <person name="Gnerre S."/>
            <person name="Alfoldi J."/>
            <person name="Beal K."/>
            <person name="Chang J."/>
            <person name="Clawson H."/>
            <person name="Cuff J."/>
            <person name="Di Palma F."/>
            <person name="Fitzgerald S."/>
            <person name="Flicek P."/>
            <person name="Guttman M."/>
            <person name="Hubisz M.J."/>
            <person name="Jaffe D.B."/>
            <person name="Jungreis I."/>
            <person name="Kent W.J."/>
            <person name="Kostka D."/>
            <person name="Lara M."/>
            <person name="Martins A.L."/>
            <person name="Massingham T."/>
            <person name="Moltke I."/>
            <person name="Raney B.J."/>
            <person name="Rasmussen M.D."/>
            <person name="Robinson J."/>
            <person name="Stark A."/>
            <person name="Vilella A.J."/>
            <person name="Wen J."/>
            <person name="Xie X."/>
            <person name="Zody M.C."/>
            <person name="Baldwin J."/>
            <person name="Bloom T."/>
            <person name="Chin C.W."/>
            <person name="Heiman D."/>
            <person name="Nicol R."/>
            <person name="Nusbaum C."/>
            <person name="Young S."/>
            <person name="Wilkinson J."/>
            <person name="Worley K.C."/>
            <person name="Kovar C.L."/>
            <person name="Muzny D.M."/>
            <person name="Gibbs R.A."/>
            <person name="Cree A."/>
            <person name="Dihn H.H."/>
            <person name="Fowler G."/>
            <person name="Jhangiani S."/>
            <person name="Joshi V."/>
            <person name="Lee S."/>
            <person name="Lewis L.R."/>
            <person name="Nazareth L.V."/>
            <person name="Okwuonu G."/>
            <person name="Santibanez J."/>
            <person name="Warren W.C."/>
            <person name="Mardis E.R."/>
            <person name="Weinstock G.M."/>
            <person name="Wilson R.K."/>
            <person name="Delehaunty K."/>
            <person name="Dooling D."/>
            <person name="Fronik C."/>
            <person name="Fulton L."/>
            <person name="Fulton B."/>
            <person name="Graves T."/>
            <person name="Minx P."/>
            <person name="Sodergren E."/>
            <person name="Birney E."/>
            <person name="Margulies E.H."/>
            <person name="Herrero J."/>
            <person name="Green E.D."/>
            <person name="Haussler D."/>
            <person name="Siepel A."/>
            <person name="Goldman N."/>
            <person name="Pollard K.S."/>
            <person name="Pedersen J.S."/>
            <person name="Lander E.S."/>
            <person name="Kellis M."/>
        </authorList>
    </citation>
    <scope>NUCLEOTIDE SEQUENCE [LARGE SCALE GENOMIC DNA]</scope>
    <source>
        <strain evidence="4">2N</strain>
    </source>
</reference>
<dbReference type="InterPro" id="IPR050216">
    <property type="entry name" value="LRR_domain-containing"/>
</dbReference>
<keyword evidence="2" id="KW-0677">Repeat</keyword>
<protein>
    <submittedName>
        <fullName evidence="3">Leucine rich repeat containing 69</fullName>
    </submittedName>
</protein>
<dbReference type="Bgee" id="ENSCPOG00000021324">
    <property type="expression patterns" value="Expressed in testis"/>
</dbReference>
<dbReference type="VEuPathDB" id="HostDB:ENSCPOG00000021324"/>
<dbReference type="RefSeq" id="XP_003480028.1">
    <property type="nucleotide sequence ID" value="XM_003479980.2"/>
</dbReference>
<evidence type="ECO:0000313" key="4">
    <source>
        <dbReference type="Proteomes" id="UP000005447"/>
    </source>
</evidence>
<reference evidence="3" key="3">
    <citation type="submission" date="2025-09" db="UniProtKB">
        <authorList>
            <consortium name="Ensembl"/>
        </authorList>
    </citation>
    <scope>IDENTIFICATION</scope>
    <source>
        <strain evidence="3">2N</strain>
    </source>
</reference>
<proteinExistence type="predicted"/>
<organism evidence="3 4">
    <name type="scientific">Cavia porcellus</name>
    <name type="common">Guinea pig</name>
    <dbReference type="NCBI Taxonomy" id="10141"/>
    <lineage>
        <taxon>Eukaryota</taxon>
        <taxon>Metazoa</taxon>
        <taxon>Chordata</taxon>
        <taxon>Craniata</taxon>
        <taxon>Vertebrata</taxon>
        <taxon>Euteleostomi</taxon>
        <taxon>Mammalia</taxon>
        <taxon>Eutheria</taxon>
        <taxon>Euarchontoglires</taxon>
        <taxon>Glires</taxon>
        <taxon>Rodentia</taxon>
        <taxon>Hystricomorpha</taxon>
        <taxon>Caviidae</taxon>
        <taxon>Cavia</taxon>
    </lineage>
</organism>
<dbReference type="Pfam" id="PF13855">
    <property type="entry name" value="LRR_8"/>
    <property type="match status" value="1"/>
</dbReference>
<reference evidence="3" key="2">
    <citation type="submission" date="2025-08" db="UniProtKB">
        <authorList>
            <consortium name="Ensembl"/>
        </authorList>
    </citation>
    <scope>IDENTIFICATION</scope>
    <source>
        <strain evidence="3">2N</strain>
    </source>
</reference>
<dbReference type="GO" id="GO:0005737">
    <property type="term" value="C:cytoplasm"/>
    <property type="evidence" value="ECO:0007669"/>
    <property type="project" value="TreeGrafter"/>
</dbReference>
<dbReference type="SUPFAM" id="SSF52058">
    <property type="entry name" value="L domain-like"/>
    <property type="match status" value="1"/>
</dbReference>
<dbReference type="EMBL" id="AAKN02000479">
    <property type="status" value="NOT_ANNOTATED_CDS"/>
    <property type="molecule type" value="Genomic_DNA"/>
</dbReference>
<gene>
    <name evidence="3" type="primary">LRRC69</name>
</gene>
<keyword evidence="1" id="KW-0433">Leucine-rich repeat</keyword>
<dbReference type="PANTHER" id="PTHR48051">
    <property type="match status" value="1"/>
</dbReference>
<accession>H0VYB5</accession>
<name>H0VYB5_CAVPO</name>
<dbReference type="KEGG" id="cpoc:100729605"/>
<dbReference type="AlphaFoldDB" id="H0VYB5"/>
<dbReference type="InParanoid" id="H0VYB5"/>
<evidence type="ECO:0000256" key="2">
    <source>
        <dbReference type="ARBA" id="ARBA00022737"/>
    </source>
</evidence>
<dbReference type="Gene3D" id="3.80.10.10">
    <property type="entry name" value="Ribonuclease Inhibitor"/>
    <property type="match status" value="2"/>
</dbReference>
<sequence length="347" mass="39933">MAERLLIGALKGGKNTKIVTLNGKKMTKMPSTLAKLPGLKTLDLYNNLIPKACPEISALTQLTVLNLGSNLLEEVPEEMKYLTSLKTLHLFRNRICRFAPGACDGLQNLILLNLNNNRLTQLPREINRLKSLKLLNINHNQLTSIPRELCFLEHLSELHSNYNQLICIPEEIKFLKKLQKLFLVRNNIEVLPEGICDLKKLRILDIAGNIIQIFPPGFQNLKLREFYCEDNPLFLKRPFVAEQREVIWSLKEITSRFVMNELAKNNPILMDAIEQYPEVRNIISEGKNCAICGKFFLTIWLECVHFVPPSKNWKISKNLQLVPLRVLLCSYKCFNQRDPEIFGISQE</sequence>
<dbReference type="GeneTree" id="ENSGT00940000164066"/>
<dbReference type="HOGENOM" id="CLU_101819_0_0_1"/>
<dbReference type="SMART" id="SM00364">
    <property type="entry name" value="LRR_BAC"/>
    <property type="match status" value="5"/>
</dbReference>
<dbReference type="CTD" id="100130742"/>